<dbReference type="EMBL" id="HBUF01365555">
    <property type="protein sequence ID" value="CAG6723381.1"/>
    <property type="molecule type" value="Transcribed_RNA"/>
</dbReference>
<reference evidence="1" key="1">
    <citation type="submission" date="2021-05" db="EMBL/GenBank/DDBJ databases">
        <authorList>
            <person name="Alioto T."/>
            <person name="Alioto T."/>
            <person name="Gomez Garrido J."/>
        </authorList>
    </citation>
    <scope>NUCLEOTIDE SEQUENCE</scope>
</reference>
<sequence length="116" mass="13724">MCRKVRLLQGSHCQSAHDFAPEPLHIRNKTEPNSHRRLVSTLCGATPSVKSRLLLARYREATVYTTRFEHEMCLHESAGLPQVLFQCIRQAWERQDQLLPQRLNSRLDHIFVWYLW</sequence>
<protein>
    <submittedName>
        <fullName evidence="1">Uncharacterized protein</fullName>
    </submittedName>
</protein>
<name>A0A8D8VD41_9HEMI</name>
<evidence type="ECO:0000313" key="1">
    <source>
        <dbReference type="EMBL" id="CAG6723381.1"/>
    </source>
</evidence>
<organism evidence="1">
    <name type="scientific">Cacopsylla melanoneura</name>
    <dbReference type="NCBI Taxonomy" id="428564"/>
    <lineage>
        <taxon>Eukaryota</taxon>
        <taxon>Metazoa</taxon>
        <taxon>Ecdysozoa</taxon>
        <taxon>Arthropoda</taxon>
        <taxon>Hexapoda</taxon>
        <taxon>Insecta</taxon>
        <taxon>Pterygota</taxon>
        <taxon>Neoptera</taxon>
        <taxon>Paraneoptera</taxon>
        <taxon>Hemiptera</taxon>
        <taxon>Sternorrhyncha</taxon>
        <taxon>Psylloidea</taxon>
        <taxon>Psyllidae</taxon>
        <taxon>Psyllinae</taxon>
        <taxon>Cacopsylla</taxon>
    </lineage>
</organism>
<proteinExistence type="predicted"/>
<dbReference type="AlphaFoldDB" id="A0A8D8VD41"/>
<accession>A0A8D8VD41</accession>